<sequence>MIACIICSNQLKVTITGGEFLVREGSVEDNINFEKTQRVDFAKAEVLDEDVMLEVNVECSADPSHDIFAHIDSKIREEIYHRIVTAAVKLRNKYHNPS</sequence>
<comment type="caution">
    <text evidence="1">The sequence shown here is derived from an EMBL/GenBank/DDBJ whole genome shotgun (WGS) entry which is preliminary data.</text>
</comment>
<dbReference type="AlphaFoldDB" id="A0A0F9J8A0"/>
<evidence type="ECO:0000313" key="1">
    <source>
        <dbReference type="EMBL" id="KKM44108.1"/>
    </source>
</evidence>
<gene>
    <name evidence="1" type="ORF">LCGC14_1561990</name>
</gene>
<dbReference type="EMBL" id="LAZR01012079">
    <property type="protein sequence ID" value="KKM44108.1"/>
    <property type="molecule type" value="Genomic_DNA"/>
</dbReference>
<proteinExistence type="predicted"/>
<reference evidence="1" key="1">
    <citation type="journal article" date="2015" name="Nature">
        <title>Complex archaea that bridge the gap between prokaryotes and eukaryotes.</title>
        <authorList>
            <person name="Spang A."/>
            <person name="Saw J.H."/>
            <person name="Jorgensen S.L."/>
            <person name="Zaremba-Niedzwiedzka K."/>
            <person name="Martijn J."/>
            <person name="Lind A.E."/>
            <person name="van Eijk R."/>
            <person name="Schleper C."/>
            <person name="Guy L."/>
            <person name="Ettema T.J."/>
        </authorList>
    </citation>
    <scope>NUCLEOTIDE SEQUENCE</scope>
</reference>
<accession>A0A0F9J8A0</accession>
<organism evidence="1">
    <name type="scientific">marine sediment metagenome</name>
    <dbReference type="NCBI Taxonomy" id="412755"/>
    <lineage>
        <taxon>unclassified sequences</taxon>
        <taxon>metagenomes</taxon>
        <taxon>ecological metagenomes</taxon>
    </lineage>
</organism>
<name>A0A0F9J8A0_9ZZZZ</name>
<protein>
    <submittedName>
        <fullName evidence="1">Uncharacterized protein</fullName>
    </submittedName>
</protein>